<protein>
    <recommendedName>
        <fullName evidence="5">Periplasmic binding protein</fullName>
    </recommendedName>
</protein>
<sequence>MLGSVARLVAVSALAFLASVSAQDNCGGIITNKTMNAFDVQYQSNFTVVTMFGLNDNVNTTEKYIIYCGVTAPEIQALQSLGIDPNIKKFKVPVQAVAVDGTYASSYIELANHINAIKLIDSPLNVVSPCLQQNFANGSLATLNDFNLTQYDAVDAGFRQYIHLAQAKDIWIPTSVDVDPLLRIEYIAAVSLFFNDGNTGDLMYSKIKEAYTTLKADMAQIPAANKKRIGWVYYDFSTSVWRIRNSQFTRGIITDAGGIPFPLTGEVLDNASLSADEIKTLLLNSQIVIDQTNFAAAPQPGGITIEKWRELAGFATSDQLPVLTAKKVFTLDNTVNGVGSSDYNYRMPSRPDLLLKDVIYAQYPLFNPTYRYTFLNPNFVFGQGPGIQLTAASCNVVPYNTQDIPSVFAQVGFTGDGTTPPAPTGAGIYGSGGSTGGSSGGGKKTGVIIAVVVVAVVLAAGFAFAFFKWGRRAKEDRFVELEEEMNNDIPLR</sequence>
<feature type="chain" id="PRO_5040201204" description="Periplasmic binding protein" evidence="2">
    <location>
        <begin position="23"/>
        <end position="492"/>
    </location>
</feature>
<reference evidence="3" key="1">
    <citation type="journal article" date="2020" name="Fungal Divers.">
        <title>Resolving the Mortierellaceae phylogeny through synthesis of multi-gene phylogenetics and phylogenomics.</title>
        <authorList>
            <person name="Vandepol N."/>
            <person name="Liber J."/>
            <person name="Desiro A."/>
            <person name="Na H."/>
            <person name="Kennedy M."/>
            <person name="Barry K."/>
            <person name="Grigoriev I.V."/>
            <person name="Miller A.N."/>
            <person name="O'Donnell K."/>
            <person name="Stajich J.E."/>
            <person name="Bonito G."/>
        </authorList>
    </citation>
    <scope>NUCLEOTIDE SEQUENCE</scope>
    <source>
        <strain evidence="3">REB-010B</strain>
    </source>
</reference>
<dbReference type="Proteomes" id="UP000738325">
    <property type="component" value="Unassembled WGS sequence"/>
</dbReference>
<keyword evidence="1" id="KW-0472">Membrane</keyword>
<keyword evidence="1" id="KW-0812">Transmembrane</keyword>
<proteinExistence type="predicted"/>
<dbReference type="EMBL" id="JAAAIP010000133">
    <property type="protein sequence ID" value="KAG0324878.1"/>
    <property type="molecule type" value="Genomic_DNA"/>
</dbReference>
<evidence type="ECO:0008006" key="5">
    <source>
        <dbReference type="Google" id="ProtNLM"/>
    </source>
</evidence>
<keyword evidence="1" id="KW-1133">Transmembrane helix</keyword>
<evidence type="ECO:0000313" key="3">
    <source>
        <dbReference type="EMBL" id="KAG0324878.1"/>
    </source>
</evidence>
<evidence type="ECO:0000256" key="1">
    <source>
        <dbReference type="SAM" id="Phobius"/>
    </source>
</evidence>
<dbReference type="PANTHER" id="PTHR38360">
    <property type="entry name" value="OS03G0120000 PROTEIN"/>
    <property type="match status" value="1"/>
</dbReference>
<gene>
    <name evidence="3" type="ORF">BGZ99_001344</name>
</gene>
<dbReference type="OrthoDB" id="409848at2759"/>
<feature type="signal peptide" evidence="2">
    <location>
        <begin position="1"/>
        <end position="22"/>
    </location>
</feature>
<feature type="transmembrane region" description="Helical" evidence="1">
    <location>
        <begin position="447"/>
        <end position="467"/>
    </location>
</feature>
<name>A0A9P6RNX6_9FUNG</name>
<dbReference type="AlphaFoldDB" id="A0A9P6RNX6"/>
<evidence type="ECO:0000256" key="2">
    <source>
        <dbReference type="SAM" id="SignalP"/>
    </source>
</evidence>
<keyword evidence="2" id="KW-0732">Signal</keyword>
<dbReference type="PANTHER" id="PTHR38360:SF1">
    <property type="entry name" value="F12P19.7"/>
    <property type="match status" value="1"/>
</dbReference>
<comment type="caution">
    <text evidence="3">The sequence shown here is derived from an EMBL/GenBank/DDBJ whole genome shotgun (WGS) entry which is preliminary data.</text>
</comment>
<accession>A0A9P6RNX6</accession>
<evidence type="ECO:0000313" key="4">
    <source>
        <dbReference type="Proteomes" id="UP000738325"/>
    </source>
</evidence>
<organism evidence="3 4">
    <name type="scientific">Dissophora globulifera</name>
    <dbReference type="NCBI Taxonomy" id="979702"/>
    <lineage>
        <taxon>Eukaryota</taxon>
        <taxon>Fungi</taxon>
        <taxon>Fungi incertae sedis</taxon>
        <taxon>Mucoromycota</taxon>
        <taxon>Mortierellomycotina</taxon>
        <taxon>Mortierellomycetes</taxon>
        <taxon>Mortierellales</taxon>
        <taxon>Mortierellaceae</taxon>
        <taxon>Dissophora</taxon>
    </lineage>
</organism>
<keyword evidence="4" id="KW-1185">Reference proteome</keyword>